<accession>A0ABS7KB31</accession>
<gene>
    <name evidence="1" type="ORF">H0185_21990</name>
</gene>
<comment type="caution">
    <text evidence="1">The sequence shown here is derived from an EMBL/GenBank/DDBJ whole genome shotgun (WGS) entry which is preliminary data.</text>
</comment>
<dbReference type="RefSeq" id="WP_221875658.1">
    <property type="nucleotide sequence ID" value="NZ_JACWFH010000036.1"/>
</dbReference>
<evidence type="ECO:0000313" key="1">
    <source>
        <dbReference type="EMBL" id="MBY0099443.1"/>
    </source>
</evidence>
<dbReference type="EMBL" id="JACWFH010000036">
    <property type="protein sequence ID" value="MBY0099443.1"/>
    <property type="molecule type" value="Genomic_DNA"/>
</dbReference>
<evidence type="ECO:0000313" key="2">
    <source>
        <dbReference type="Proteomes" id="UP000769780"/>
    </source>
</evidence>
<dbReference type="Proteomes" id="UP000769780">
    <property type="component" value="Unassembled WGS sequence"/>
</dbReference>
<name>A0ABS7KB31_9BACI</name>
<reference evidence="1 2" key="1">
    <citation type="submission" date="2020-07" db="EMBL/GenBank/DDBJ databases">
        <title>Fungal Genomes of the International Space Station.</title>
        <authorList>
            <person name="Seuylemezian A."/>
            <person name="Singh N.K."/>
            <person name="Wood J."/>
            <person name="Venkateswaran K."/>
        </authorList>
    </citation>
    <scope>NUCLEOTIDE SEQUENCE [LARGE SCALE GENOMIC DNA]</scope>
    <source>
        <strain evidence="1 2">PL-B2</strain>
    </source>
</reference>
<dbReference type="PROSITE" id="PS51257">
    <property type="entry name" value="PROKAR_LIPOPROTEIN"/>
    <property type="match status" value="1"/>
</dbReference>
<keyword evidence="2" id="KW-1185">Reference proteome</keyword>
<organism evidence="1 2">
    <name type="scientific">Mesobacillus maritimus</name>
    <dbReference type="NCBI Taxonomy" id="1643336"/>
    <lineage>
        <taxon>Bacteria</taxon>
        <taxon>Bacillati</taxon>
        <taxon>Bacillota</taxon>
        <taxon>Bacilli</taxon>
        <taxon>Bacillales</taxon>
        <taxon>Bacillaceae</taxon>
        <taxon>Mesobacillus</taxon>
    </lineage>
</organism>
<protein>
    <submittedName>
        <fullName evidence="1">Uncharacterized protein</fullName>
    </submittedName>
</protein>
<proteinExistence type="predicted"/>
<sequence length="46" mass="5034">MVHKMIGHMGEIGGATYLTSLAVSCPTTVHLVEYQRIVLVTISFDN</sequence>